<reference evidence="1" key="1">
    <citation type="submission" date="2012-09" db="EMBL/GenBank/DDBJ databases">
        <authorList>
            <person name="Martin A.A."/>
        </authorList>
    </citation>
    <scope>NUCLEOTIDE SEQUENCE</scope>
</reference>
<keyword evidence="1" id="KW-1185">Reference proteome</keyword>
<dbReference type="AlphaFoldDB" id="A0A0K0CSX5"/>
<reference evidence="2" key="2">
    <citation type="submission" date="2017-02" db="UniProtKB">
        <authorList>
            <consortium name="WormBaseParasite"/>
        </authorList>
    </citation>
    <scope>IDENTIFICATION</scope>
</reference>
<proteinExistence type="predicted"/>
<evidence type="ECO:0000313" key="1">
    <source>
        <dbReference type="Proteomes" id="UP000035642"/>
    </source>
</evidence>
<sequence>MSNTLSFCLGALTKAINRLKSSFSQYDQEANSSGDIPLNEPQLTEYLVVRKDTIKQATAAITKDRDSLEAALDNYTKAADNFEQQKL</sequence>
<evidence type="ECO:0000313" key="2">
    <source>
        <dbReference type="WBParaSite" id="ACAC_0000012201-mRNA-1"/>
    </source>
</evidence>
<organism evidence="1 2">
    <name type="scientific">Angiostrongylus cantonensis</name>
    <name type="common">Rat lungworm</name>
    <dbReference type="NCBI Taxonomy" id="6313"/>
    <lineage>
        <taxon>Eukaryota</taxon>
        <taxon>Metazoa</taxon>
        <taxon>Ecdysozoa</taxon>
        <taxon>Nematoda</taxon>
        <taxon>Chromadorea</taxon>
        <taxon>Rhabditida</taxon>
        <taxon>Rhabditina</taxon>
        <taxon>Rhabditomorpha</taxon>
        <taxon>Strongyloidea</taxon>
        <taxon>Metastrongylidae</taxon>
        <taxon>Angiostrongylus</taxon>
    </lineage>
</organism>
<accession>A0A0K0CSX5</accession>
<dbReference type="WBParaSite" id="ACAC_0000012201-mRNA-1">
    <property type="protein sequence ID" value="ACAC_0000012201-mRNA-1"/>
    <property type="gene ID" value="ACAC_0000012201"/>
</dbReference>
<protein>
    <submittedName>
        <fullName evidence="2">PCRF domain-containing protein</fullName>
    </submittedName>
</protein>
<name>A0A0K0CSX5_ANGCA</name>
<dbReference type="Proteomes" id="UP000035642">
    <property type="component" value="Unassembled WGS sequence"/>
</dbReference>